<dbReference type="STRING" id="940295.EYM_05305"/>
<keyword evidence="1" id="KW-0732">Signal</keyword>
<dbReference type="GeneID" id="30680445"/>
<evidence type="ECO:0000313" key="3">
    <source>
        <dbReference type="Proteomes" id="UP000060778"/>
    </source>
</evidence>
<proteinExistence type="predicted"/>
<keyword evidence="3" id="KW-1185">Reference proteome</keyword>
<evidence type="ECO:0000256" key="1">
    <source>
        <dbReference type="ARBA" id="ARBA00022729"/>
    </source>
</evidence>
<gene>
    <name evidence="2" type="ORF">EYM_05305</name>
</gene>
<dbReference type="InterPro" id="IPR006059">
    <property type="entry name" value="SBP"/>
</dbReference>
<dbReference type="PANTHER" id="PTHR30006">
    <property type="entry name" value="THIAMINE-BINDING PERIPLASMIC PROTEIN-RELATED"/>
    <property type="match status" value="1"/>
</dbReference>
<evidence type="ECO:0000313" key="2">
    <source>
        <dbReference type="EMBL" id="ALU11840.1"/>
    </source>
</evidence>
<dbReference type="PATRIC" id="fig|940295.4.peg.1018"/>
<dbReference type="AlphaFoldDB" id="A0A0U3FQU9"/>
<dbReference type="PANTHER" id="PTHR30006:SF24">
    <property type="entry name" value="SLL0237 PROTEIN"/>
    <property type="match status" value="1"/>
</dbReference>
<dbReference type="KEGG" id="iis:EYM_05305"/>
<dbReference type="Gene3D" id="3.40.190.10">
    <property type="entry name" value="Periplasmic binding protein-like II"/>
    <property type="match status" value="2"/>
</dbReference>
<name>A0A0U3FQU9_9CREN</name>
<dbReference type="Pfam" id="PF13416">
    <property type="entry name" value="SBP_bac_8"/>
    <property type="match status" value="1"/>
</dbReference>
<dbReference type="Proteomes" id="UP000060778">
    <property type="component" value="Chromosome"/>
</dbReference>
<protein>
    <submittedName>
        <fullName evidence="2">ABC transporter substrate-binding protein</fullName>
    </submittedName>
</protein>
<dbReference type="RefSeq" id="WP_236943406.1">
    <property type="nucleotide sequence ID" value="NZ_CP006867.1"/>
</dbReference>
<organism evidence="2 3">
    <name type="scientific">Ignicoccus islandicus DSM 13165</name>
    <dbReference type="NCBI Taxonomy" id="940295"/>
    <lineage>
        <taxon>Archaea</taxon>
        <taxon>Thermoproteota</taxon>
        <taxon>Thermoprotei</taxon>
        <taxon>Desulfurococcales</taxon>
        <taxon>Desulfurococcaceae</taxon>
        <taxon>Ignicoccus</taxon>
    </lineage>
</organism>
<dbReference type="EMBL" id="CP006867">
    <property type="protein sequence ID" value="ALU11840.1"/>
    <property type="molecule type" value="Genomic_DNA"/>
</dbReference>
<sequence>MLKKSLSLVLLIMVSASVFAQCSKSVTLVVLSRHPTEILEAARDAFLNSKYAKEFCISNIKFVQLPPGWWPYYIKSHPVDVAWGGGPTQFDTLFKANLLKPIETALALQAASQVPDTLAGVPLKRIKDGKIYWVAAAISSFGFTINTEVAEQLGYDWTKLKSWRDLGSDELGLLMLQVGVPVSGIADPTMSTSNTRMYEIILQAYGWDEGWKLLTLMAANSKVYSGSSAVRDAVMNGEIMVGITIDFYGYTAHKQNPACVYVAPPGETIVNGDPIAITVSTKNPKAAEAFLAWVLTDGQAIWLSPDINRLPANPNVFNTPLGKSRQDLYQAYQMITKSKSMNFNDTLALQYEDAMRMYFKATLVDLHDLLQRAWTELLNAYYVEHRISQAEFQRLKDELTSFPTFKDPLTGKTETFTIDYAIKVNSYLMNHPEDMDKFMNAWREGARVKYLGVISSIG</sequence>
<dbReference type="SUPFAM" id="SSF53850">
    <property type="entry name" value="Periplasmic binding protein-like II"/>
    <property type="match status" value="1"/>
</dbReference>
<reference evidence="2 3" key="1">
    <citation type="submission" date="2013-11" db="EMBL/GenBank/DDBJ databases">
        <title>Comparative genomics of Ignicoccus.</title>
        <authorList>
            <person name="Podar M."/>
        </authorList>
    </citation>
    <scope>NUCLEOTIDE SEQUENCE [LARGE SCALE GENOMIC DNA]</scope>
    <source>
        <strain evidence="2 3">DSM 13165</strain>
    </source>
</reference>
<accession>A0A0U3FQU9</accession>